<keyword evidence="3" id="KW-1185">Reference proteome</keyword>
<dbReference type="Proteomes" id="UP001178148">
    <property type="component" value="Unassembled WGS sequence"/>
</dbReference>
<reference evidence="2 3" key="1">
    <citation type="journal article" date="2023" name="bioRxiv">
        <title>An intranuclear bacterial parasite of deep-sea mussels expresses apoptosis inhibitors acquired from its host.</title>
        <authorList>
            <person name="Gonzalez Porras M.A."/>
            <person name="Assie A."/>
            <person name="Tietjen M."/>
            <person name="Violette M."/>
            <person name="Kleiner M."/>
            <person name="Gruber-Vodicka H."/>
            <person name="Dubilier N."/>
            <person name="Leisch N."/>
        </authorList>
    </citation>
    <scope>NUCLEOTIDE SEQUENCE [LARGE SCALE GENOMIC DNA]</scope>
    <source>
        <strain evidence="2">IAP13</strain>
    </source>
</reference>
<accession>A0AA90NV28</accession>
<dbReference type="AlphaFoldDB" id="A0AA90NV28"/>
<evidence type="ECO:0000313" key="2">
    <source>
        <dbReference type="EMBL" id="MDP0588783.1"/>
    </source>
</evidence>
<proteinExistence type="predicted"/>
<dbReference type="EMBL" id="JASXSV010000007">
    <property type="protein sequence ID" value="MDP0588783.1"/>
    <property type="molecule type" value="Genomic_DNA"/>
</dbReference>
<evidence type="ECO:0000256" key="1">
    <source>
        <dbReference type="SAM" id="SignalP"/>
    </source>
</evidence>
<keyword evidence="1" id="KW-0732">Signal</keyword>
<feature type="signal peptide" evidence="1">
    <location>
        <begin position="1"/>
        <end position="24"/>
    </location>
</feature>
<gene>
    <name evidence="2" type="ORF">QS748_06135</name>
</gene>
<feature type="chain" id="PRO_5041709006" evidence="1">
    <location>
        <begin position="25"/>
        <end position="187"/>
    </location>
</feature>
<organism evidence="2 3">
    <name type="scientific">Candidatus Endonucleibacter bathymodioli</name>
    <dbReference type="NCBI Taxonomy" id="539814"/>
    <lineage>
        <taxon>Bacteria</taxon>
        <taxon>Pseudomonadati</taxon>
        <taxon>Pseudomonadota</taxon>
        <taxon>Gammaproteobacteria</taxon>
        <taxon>Oceanospirillales</taxon>
        <taxon>Endozoicomonadaceae</taxon>
        <taxon>Candidatus Endonucleibacter</taxon>
    </lineage>
</organism>
<comment type="caution">
    <text evidence="2">The sequence shown here is derived from an EMBL/GenBank/DDBJ whole genome shotgun (WGS) entry which is preliminary data.</text>
</comment>
<sequence length="187" mass="19575">MKIRKAIKLALIGVISLISTTVMAATQGAVGTDSTGSVDLRFSQGAIVRIWGLIDVSLGPGKLIDGYDFCTYNNTTGSYTVTPTSINKFKLVNTTSVVGAAVVGVDYTMRLSDNGLAGNTLLWGFGGLPSGQHGTVQFESQQDIVTSDICEVESHQTTSMEVAIPTLPVGVMIGSYADTVVLVIAPK</sequence>
<evidence type="ECO:0000313" key="3">
    <source>
        <dbReference type="Proteomes" id="UP001178148"/>
    </source>
</evidence>
<protein>
    <submittedName>
        <fullName evidence="2">Uncharacterized protein</fullName>
    </submittedName>
</protein>
<name>A0AA90NV28_9GAMM</name>